<dbReference type="GO" id="GO:0044550">
    <property type="term" value="P:secondary metabolite biosynthetic process"/>
    <property type="evidence" value="ECO:0007669"/>
    <property type="project" value="TreeGrafter"/>
</dbReference>
<dbReference type="Pfam" id="PF00501">
    <property type="entry name" value="AMP-binding"/>
    <property type="match status" value="1"/>
</dbReference>
<reference evidence="5 6" key="1">
    <citation type="submission" date="2018-05" db="EMBL/GenBank/DDBJ databases">
        <title>Genome sequencing and assembly of the regulated plant pathogen Lachnellula willkommii and related sister species for the development of diagnostic species identification markers.</title>
        <authorList>
            <person name="Giroux E."/>
            <person name="Bilodeau G."/>
        </authorList>
    </citation>
    <scope>NUCLEOTIDE SEQUENCE [LARGE SCALE GENOMIC DNA]</scope>
    <source>
        <strain evidence="5 6">CBS 172.35</strain>
    </source>
</reference>
<dbReference type="EMBL" id="QGML01000037">
    <property type="protein sequence ID" value="TVY94148.1"/>
    <property type="molecule type" value="Genomic_DNA"/>
</dbReference>
<gene>
    <name evidence="5" type="primary">vlmS</name>
    <name evidence="5" type="ORF">LAWI1_G000260</name>
</gene>
<comment type="caution">
    <text evidence="5">The sequence shown here is derived from an EMBL/GenBank/DDBJ whole genome shotgun (WGS) entry which is preliminary data.</text>
</comment>
<dbReference type="Gene3D" id="3.30.559.10">
    <property type="entry name" value="Chloramphenicol acetyltransferase-like domain"/>
    <property type="match status" value="1"/>
</dbReference>
<dbReference type="GO" id="GO:0043041">
    <property type="term" value="P:amino acid activation for nonribosomal peptide biosynthetic process"/>
    <property type="evidence" value="ECO:0007669"/>
    <property type="project" value="TreeGrafter"/>
</dbReference>
<evidence type="ECO:0000313" key="6">
    <source>
        <dbReference type="Proteomes" id="UP000315522"/>
    </source>
</evidence>
<dbReference type="InterPro" id="IPR020845">
    <property type="entry name" value="AMP-binding_CS"/>
</dbReference>
<dbReference type="SUPFAM" id="SSF56801">
    <property type="entry name" value="Acetyl-CoA synthetase-like"/>
    <property type="match status" value="1"/>
</dbReference>
<keyword evidence="2" id="KW-0597">Phosphoprotein</keyword>
<dbReference type="Pfam" id="PF00668">
    <property type="entry name" value="Condensation"/>
    <property type="match status" value="1"/>
</dbReference>
<sequence>MGEFWEKQLRGDIPTSWPDIPSGFPVHTEQVVKRSASLQTMGQSEFVGSELLRAAWAMTVGLYTTSTDIIYAEIFSGRNISLEGAAQISGPLITTVRMKVRFDKTLTVESYLAEVLIPYQHVGLQNITKILAGKQSLAELRHMFIIQSENEREEEVEALGLESLPFESGDFDTFPMNVSYGDNVEVEIKFDDRILSTDEMDRIIDRFLHLLHQLRTAPVYVTTSAFNDTTSKSQKRRQSTVNETVSEQVQATPKSAAVCGFDSNFTYSELDRVSSTVASRLAQAGVGPNVFVPLCFNKPSYAIVAMLGVLKAGCACVSLDPAHPVSRIKRIIEDTRAALVLSSPGQAKLFKGLVSEVWGIDSKFIAAQARIAPSFNVGQNPNDPAFVIYTSGTTGVPKVVVVPPFGSCGTAQGYMHEHFCTWRTTQDRP</sequence>
<evidence type="ECO:0000259" key="4">
    <source>
        <dbReference type="Pfam" id="PF00668"/>
    </source>
</evidence>
<dbReference type="GO" id="GO:0003824">
    <property type="term" value="F:catalytic activity"/>
    <property type="evidence" value="ECO:0007669"/>
    <property type="project" value="InterPro"/>
</dbReference>
<dbReference type="InterPro" id="IPR042099">
    <property type="entry name" value="ANL_N_sf"/>
</dbReference>
<evidence type="ECO:0000259" key="3">
    <source>
        <dbReference type="Pfam" id="PF00501"/>
    </source>
</evidence>
<evidence type="ECO:0000256" key="2">
    <source>
        <dbReference type="ARBA" id="ARBA00022553"/>
    </source>
</evidence>
<dbReference type="GO" id="GO:0031177">
    <property type="term" value="F:phosphopantetheine binding"/>
    <property type="evidence" value="ECO:0007669"/>
    <property type="project" value="TreeGrafter"/>
</dbReference>
<dbReference type="Proteomes" id="UP000315522">
    <property type="component" value="Unassembled WGS sequence"/>
</dbReference>
<protein>
    <submittedName>
        <fullName evidence="5">Nonribosomal peptide synthetase</fullName>
    </submittedName>
</protein>
<evidence type="ECO:0000256" key="1">
    <source>
        <dbReference type="ARBA" id="ARBA00022450"/>
    </source>
</evidence>
<dbReference type="PANTHER" id="PTHR45527:SF1">
    <property type="entry name" value="FATTY ACID SYNTHASE"/>
    <property type="match status" value="1"/>
</dbReference>
<dbReference type="PANTHER" id="PTHR45527">
    <property type="entry name" value="NONRIBOSOMAL PEPTIDE SYNTHETASE"/>
    <property type="match status" value="1"/>
</dbReference>
<organism evidence="5 6">
    <name type="scientific">Lachnellula willkommii</name>
    <dbReference type="NCBI Taxonomy" id="215461"/>
    <lineage>
        <taxon>Eukaryota</taxon>
        <taxon>Fungi</taxon>
        <taxon>Dikarya</taxon>
        <taxon>Ascomycota</taxon>
        <taxon>Pezizomycotina</taxon>
        <taxon>Leotiomycetes</taxon>
        <taxon>Helotiales</taxon>
        <taxon>Lachnaceae</taxon>
        <taxon>Lachnellula</taxon>
    </lineage>
</organism>
<dbReference type="InterPro" id="IPR001242">
    <property type="entry name" value="Condensation_dom"/>
</dbReference>
<proteinExistence type="predicted"/>
<dbReference type="InterPro" id="IPR000873">
    <property type="entry name" value="AMP-dep_synth/lig_dom"/>
</dbReference>
<evidence type="ECO:0000313" key="5">
    <source>
        <dbReference type="EMBL" id="TVY94148.1"/>
    </source>
</evidence>
<dbReference type="GO" id="GO:0005737">
    <property type="term" value="C:cytoplasm"/>
    <property type="evidence" value="ECO:0007669"/>
    <property type="project" value="TreeGrafter"/>
</dbReference>
<keyword evidence="6" id="KW-1185">Reference proteome</keyword>
<name>A0A559MMG6_9HELO</name>
<dbReference type="Gene3D" id="3.40.50.12780">
    <property type="entry name" value="N-terminal domain of ligase-like"/>
    <property type="match status" value="1"/>
</dbReference>
<dbReference type="SUPFAM" id="SSF52777">
    <property type="entry name" value="CoA-dependent acyltransferases"/>
    <property type="match status" value="1"/>
</dbReference>
<feature type="domain" description="AMP-dependent synthetase/ligase" evidence="3">
    <location>
        <begin position="246"/>
        <end position="404"/>
    </location>
</feature>
<dbReference type="AlphaFoldDB" id="A0A559MMG6"/>
<accession>A0A559MMG6</accession>
<dbReference type="InterPro" id="IPR023213">
    <property type="entry name" value="CAT-like_dom_sf"/>
</dbReference>
<feature type="domain" description="Condensation" evidence="4">
    <location>
        <begin position="39"/>
        <end position="218"/>
    </location>
</feature>
<keyword evidence="1" id="KW-0596">Phosphopantetheine</keyword>
<dbReference type="Gene3D" id="3.30.559.30">
    <property type="entry name" value="Nonribosomal peptide synthetase, condensation domain"/>
    <property type="match status" value="1"/>
</dbReference>
<dbReference type="PROSITE" id="PS00455">
    <property type="entry name" value="AMP_BINDING"/>
    <property type="match status" value="1"/>
</dbReference>